<keyword evidence="8" id="KW-1185">Reference proteome</keyword>
<gene>
    <name evidence="7" type="primary">100638090</name>
</gene>
<proteinExistence type="inferred from homology"/>
<dbReference type="KEGG" id="aqu:100638090"/>
<dbReference type="FunCoup" id="A0A1X7UQP7">
    <property type="interactions" value="205"/>
</dbReference>
<evidence type="ECO:0000313" key="7">
    <source>
        <dbReference type="EnsemblMetazoa" id="Aqu2.1.29986_001"/>
    </source>
</evidence>
<keyword evidence="5 6" id="KW-0472">Membrane</keyword>
<dbReference type="InterPro" id="IPR045214">
    <property type="entry name" value="Surf1/Surf4"/>
</dbReference>
<dbReference type="OrthoDB" id="10040024at2759"/>
<sequence>MFWKRFNSNFKTGYRLFLFHQKRFATKFKGSQPQSNRHLWLLIIPFTTFGLGTWQIFRLQWKVDLIDRLERKMLKSPVPIPFDIKDQLEEFEYRRVTLTGSYDHSREMLMWPRVQINEEKKPIPGNRGSEPGAFVITPFHCNETKSDVLVNRGWVPKARMDPSMRPHGQVQGEIEITAIVRTGDTRGLFGPKNEPENNYWAWRDLEAMSNHAHTDTIWVDADATTTVKGGPIGGQTKVKLRNEHLQYVFTWYALSLATGYMFWQLWKKVKKR</sequence>
<dbReference type="InterPro" id="IPR002994">
    <property type="entry name" value="Surf1/Shy1"/>
</dbReference>
<keyword evidence="6" id="KW-0999">Mitochondrion inner membrane</keyword>
<dbReference type="PANTHER" id="PTHR23427">
    <property type="entry name" value="SURFEIT LOCUS PROTEIN"/>
    <property type="match status" value="1"/>
</dbReference>
<dbReference type="STRING" id="400682.A0A1X7UQP7"/>
<keyword evidence="3 6" id="KW-0812">Transmembrane</keyword>
<dbReference type="PROSITE" id="PS50895">
    <property type="entry name" value="SURF1"/>
    <property type="match status" value="1"/>
</dbReference>
<organism evidence="7">
    <name type="scientific">Amphimedon queenslandica</name>
    <name type="common">Sponge</name>
    <dbReference type="NCBI Taxonomy" id="400682"/>
    <lineage>
        <taxon>Eukaryota</taxon>
        <taxon>Metazoa</taxon>
        <taxon>Porifera</taxon>
        <taxon>Demospongiae</taxon>
        <taxon>Heteroscleromorpha</taxon>
        <taxon>Haplosclerida</taxon>
        <taxon>Niphatidae</taxon>
        <taxon>Amphimedon</taxon>
    </lineage>
</organism>
<dbReference type="OMA" id="WYSRDVA"/>
<evidence type="ECO:0000256" key="4">
    <source>
        <dbReference type="ARBA" id="ARBA00022989"/>
    </source>
</evidence>
<keyword evidence="6" id="KW-0496">Mitochondrion</keyword>
<feature type="transmembrane region" description="Helical" evidence="6">
    <location>
        <begin position="245"/>
        <end position="263"/>
    </location>
</feature>
<dbReference type="GO" id="GO:0033617">
    <property type="term" value="P:mitochondrial respiratory chain complex IV assembly"/>
    <property type="evidence" value="ECO:0007669"/>
    <property type="project" value="TreeGrafter"/>
</dbReference>
<accession>A0A1X7UQP7</accession>
<protein>
    <recommendedName>
        <fullName evidence="6">SURF1-like protein</fullName>
    </recommendedName>
</protein>
<dbReference type="eggNOG" id="KOG1563">
    <property type="taxonomic scope" value="Eukaryota"/>
</dbReference>
<keyword evidence="4 6" id="KW-1133">Transmembrane helix</keyword>
<dbReference type="AlphaFoldDB" id="A0A1X7UQP7"/>
<evidence type="ECO:0000313" key="8">
    <source>
        <dbReference type="Proteomes" id="UP000007879"/>
    </source>
</evidence>
<comment type="similarity">
    <text evidence="2 6">Belongs to the SURF1 family.</text>
</comment>
<dbReference type="CDD" id="cd06662">
    <property type="entry name" value="SURF1"/>
    <property type="match status" value="1"/>
</dbReference>
<evidence type="ECO:0000256" key="1">
    <source>
        <dbReference type="ARBA" id="ARBA00004370"/>
    </source>
</evidence>
<comment type="function">
    <text evidence="6">Probably involved in the biogenesis of the COX complex.</text>
</comment>
<evidence type="ECO:0000256" key="6">
    <source>
        <dbReference type="RuleBase" id="RU363076"/>
    </source>
</evidence>
<evidence type="ECO:0000256" key="2">
    <source>
        <dbReference type="ARBA" id="ARBA00007165"/>
    </source>
</evidence>
<comment type="subcellular location">
    <subcellularLocation>
        <location evidence="1">Membrane</location>
    </subcellularLocation>
    <subcellularLocation>
        <location evidence="6">Mitochondrion inner membrane</location>
        <topology evidence="6">Multi-pass membrane protein</topology>
    </subcellularLocation>
</comment>
<dbReference type="EnsemblMetazoa" id="Aqu2.1.29986_001">
    <property type="protein sequence ID" value="Aqu2.1.29986_001"/>
    <property type="gene ID" value="Aqu2.1.29986"/>
</dbReference>
<dbReference type="Proteomes" id="UP000007879">
    <property type="component" value="Unassembled WGS sequence"/>
</dbReference>
<reference evidence="7" key="2">
    <citation type="submission" date="2017-05" db="UniProtKB">
        <authorList>
            <consortium name="EnsemblMetazoa"/>
        </authorList>
    </citation>
    <scope>IDENTIFICATION</scope>
</reference>
<evidence type="ECO:0000256" key="5">
    <source>
        <dbReference type="ARBA" id="ARBA00023136"/>
    </source>
</evidence>
<name>A0A1X7UQP7_AMPQE</name>
<evidence type="ECO:0000256" key="3">
    <source>
        <dbReference type="ARBA" id="ARBA00022692"/>
    </source>
</evidence>
<dbReference type="InParanoid" id="A0A1X7UQP7"/>
<feature type="transmembrane region" description="Helical" evidence="6">
    <location>
        <begin position="39"/>
        <end position="57"/>
    </location>
</feature>
<dbReference type="GO" id="GO:0005743">
    <property type="term" value="C:mitochondrial inner membrane"/>
    <property type="evidence" value="ECO:0007669"/>
    <property type="project" value="UniProtKB-SubCell"/>
</dbReference>
<dbReference type="PANTHER" id="PTHR23427:SF2">
    <property type="entry name" value="SURFEIT LOCUS PROTEIN 1"/>
    <property type="match status" value="1"/>
</dbReference>
<reference evidence="8" key="1">
    <citation type="journal article" date="2010" name="Nature">
        <title>The Amphimedon queenslandica genome and the evolution of animal complexity.</title>
        <authorList>
            <person name="Srivastava M."/>
            <person name="Simakov O."/>
            <person name="Chapman J."/>
            <person name="Fahey B."/>
            <person name="Gauthier M.E."/>
            <person name="Mitros T."/>
            <person name="Richards G.S."/>
            <person name="Conaco C."/>
            <person name="Dacre M."/>
            <person name="Hellsten U."/>
            <person name="Larroux C."/>
            <person name="Putnam N.H."/>
            <person name="Stanke M."/>
            <person name="Adamska M."/>
            <person name="Darling A."/>
            <person name="Degnan S.M."/>
            <person name="Oakley T.H."/>
            <person name="Plachetzki D.C."/>
            <person name="Zhai Y."/>
            <person name="Adamski M."/>
            <person name="Calcino A."/>
            <person name="Cummins S.F."/>
            <person name="Goodstein D.M."/>
            <person name="Harris C."/>
            <person name="Jackson D.J."/>
            <person name="Leys S.P."/>
            <person name="Shu S."/>
            <person name="Woodcroft B.J."/>
            <person name="Vervoort M."/>
            <person name="Kosik K.S."/>
            <person name="Manning G."/>
            <person name="Degnan B.M."/>
            <person name="Rokhsar D.S."/>
        </authorList>
    </citation>
    <scope>NUCLEOTIDE SEQUENCE [LARGE SCALE GENOMIC DNA]</scope>
</reference>
<dbReference type="EnsemblMetazoa" id="XM_003386992.3">
    <property type="protein sequence ID" value="XP_003387040.1"/>
    <property type="gene ID" value="LOC100638090"/>
</dbReference>
<dbReference type="Pfam" id="PF02104">
    <property type="entry name" value="SURF1"/>
    <property type="match status" value="1"/>
</dbReference>